<sequence>MTKVDIAVTIAPENKITEETLQQLKLYSDSFEIIELRIDQWQAYNNELLEQTIESIKELNINKRLLVTYRTQSQGGAGTLEDDNYRQLLFNISNVNGVDLLDIEFDKSVNRDLFIALVNDVESQGVETVLSYHDFKQTPPIEELKHLYFKMHQLSPSYIKVAVMPHDKMDVLRLLEVVSETADTVSEKVIGISMSKLGIVSRTAQGVFGGVVSYGCLDTPKAPGQIHVETLRAQLNLYE</sequence>
<keyword evidence="3 5" id="KW-0456">Lyase</keyword>
<dbReference type="GO" id="GO:0009423">
    <property type="term" value="P:chorismate biosynthetic process"/>
    <property type="evidence" value="ECO:0007669"/>
    <property type="project" value="UniProtKB-UniRule"/>
</dbReference>
<evidence type="ECO:0000256" key="4">
    <source>
        <dbReference type="ARBA" id="ARBA00023270"/>
    </source>
</evidence>
<dbReference type="InterPro" id="IPR013785">
    <property type="entry name" value="Aldolase_TIM"/>
</dbReference>
<organism evidence="6 7">
    <name type="scientific">Staphylococcus gallinarum</name>
    <dbReference type="NCBI Taxonomy" id="1293"/>
    <lineage>
        <taxon>Bacteria</taxon>
        <taxon>Bacillati</taxon>
        <taxon>Bacillota</taxon>
        <taxon>Bacilli</taxon>
        <taxon>Bacillales</taxon>
        <taxon>Staphylococcaceae</taxon>
        <taxon>Staphylococcus</taxon>
    </lineage>
</organism>
<protein>
    <recommendedName>
        <fullName evidence="5">3-dehydroquinate dehydratase</fullName>
        <shortName evidence="5">3-dehydroquinase</shortName>
        <ecNumber evidence="5">4.2.1.10</ecNumber>
    </recommendedName>
    <alternativeName>
        <fullName evidence="5">Type I DHQase</fullName>
    </alternativeName>
    <alternativeName>
        <fullName evidence="5">Type I dehydroquinase</fullName>
        <shortName evidence="5">DHQ1</shortName>
    </alternativeName>
</protein>
<evidence type="ECO:0000256" key="1">
    <source>
        <dbReference type="ARBA" id="ARBA00001864"/>
    </source>
</evidence>
<dbReference type="AlphaFoldDB" id="A0A2T4SVP2"/>
<comment type="similarity">
    <text evidence="5">Belongs to the type-I 3-dehydroquinase family.</text>
</comment>
<evidence type="ECO:0000313" key="6">
    <source>
        <dbReference type="EMBL" id="RIL42172.1"/>
    </source>
</evidence>
<dbReference type="NCBIfam" id="TIGR01093">
    <property type="entry name" value="aroD"/>
    <property type="match status" value="1"/>
</dbReference>
<evidence type="ECO:0000256" key="5">
    <source>
        <dbReference type="HAMAP-Rule" id="MF_00214"/>
    </source>
</evidence>
<feature type="binding site" evidence="5">
    <location>
        <position position="225"/>
    </location>
    <ligand>
        <name>3-dehydroquinate</name>
        <dbReference type="ChEBI" id="CHEBI:32364"/>
    </ligand>
</feature>
<evidence type="ECO:0000256" key="2">
    <source>
        <dbReference type="ARBA" id="ARBA00023141"/>
    </source>
</evidence>
<name>A0A2T4SVP2_STAGA</name>
<accession>A0A2T4SVP2</accession>
<dbReference type="InterPro" id="IPR001381">
    <property type="entry name" value="DHquinase_I"/>
</dbReference>
<gene>
    <name evidence="5" type="primary">aroD</name>
    <name evidence="6" type="ORF">BUZ01_10365</name>
</gene>
<dbReference type="Pfam" id="PF01487">
    <property type="entry name" value="DHquinase_I"/>
    <property type="match status" value="1"/>
</dbReference>
<proteinExistence type="inferred from homology"/>
<dbReference type="UniPathway" id="UPA00053">
    <property type="reaction ID" value="UER00086"/>
</dbReference>
<reference evidence="6 7" key="1">
    <citation type="journal article" date="2016" name="Front. Microbiol.">
        <title>Comprehensive Phylogenetic Analysis of Bovine Non-aureus Staphylococci Species Based on Whole-Genome Sequencing.</title>
        <authorList>
            <person name="Naushad S."/>
            <person name="Barkema H.W."/>
            <person name="Luby C."/>
            <person name="Condas L.A."/>
            <person name="Nobrega D.B."/>
            <person name="Carson D.A."/>
            <person name="De Buck J."/>
        </authorList>
    </citation>
    <scope>NUCLEOTIDE SEQUENCE [LARGE SCALE GENOMIC DNA]</scope>
    <source>
        <strain evidence="6 7">SNUC 1388</strain>
    </source>
</reference>
<feature type="binding site" evidence="5">
    <location>
        <begin position="35"/>
        <end position="37"/>
    </location>
    <ligand>
        <name>3-dehydroquinate</name>
        <dbReference type="ChEBI" id="CHEBI:32364"/>
    </ligand>
</feature>
<dbReference type="GO" id="GO:0009073">
    <property type="term" value="P:aromatic amino acid family biosynthetic process"/>
    <property type="evidence" value="ECO:0007669"/>
    <property type="project" value="UniProtKB-KW"/>
</dbReference>
<feature type="active site" description="Schiff-base intermediate with substrate" evidence="5">
    <location>
        <position position="160"/>
    </location>
</feature>
<evidence type="ECO:0000313" key="7">
    <source>
        <dbReference type="Proteomes" id="UP000283576"/>
    </source>
</evidence>
<evidence type="ECO:0000256" key="3">
    <source>
        <dbReference type="ARBA" id="ARBA00023239"/>
    </source>
</evidence>
<dbReference type="RefSeq" id="WP_107512404.1">
    <property type="nucleotide sequence ID" value="NZ_CP069082.1"/>
</dbReference>
<comment type="function">
    <text evidence="5">Involved in the third step of the chorismate pathway, which leads to the biosynthesis of aromatic amino acids. Catalyzes the cis-dehydration of 3-dehydroquinate (DHQ) and introduces the first double bond of the aromatic ring to yield 3-dehydroshikimate.</text>
</comment>
<comment type="pathway">
    <text evidence="5">Metabolic intermediate biosynthesis; chorismate biosynthesis; chorismate from D-erythrose 4-phosphate and phosphoenolpyruvate: step 3/7.</text>
</comment>
<feature type="binding site" evidence="5">
    <location>
        <position position="70"/>
    </location>
    <ligand>
        <name>3-dehydroquinate</name>
        <dbReference type="ChEBI" id="CHEBI:32364"/>
    </ligand>
</feature>
<dbReference type="FunFam" id="3.20.20.70:FF:000047">
    <property type="entry name" value="3-dehydroquinate dehydratase"/>
    <property type="match status" value="1"/>
</dbReference>
<feature type="binding site" evidence="5">
    <location>
        <position position="202"/>
    </location>
    <ligand>
        <name>3-dehydroquinate</name>
        <dbReference type="ChEBI" id="CHEBI:32364"/>
    </ligand>
</feature>
<dbReference type="InterPro" id="IPR050146">
    <property type="entry name" value="Type-I_3-dehydroquinase"/>
</dbReference>
<dbReference type="PANTHER" id="PTHR43699">
    <property type="entry name" value="3-DEHYDROQUINATE DEHYDRATASE"/>
    <property type="match status" value="1"/>
</dbReference>
<comment type="catalytic activity">
    <reaction evidence="1 5">
        <text>3-dehydroquinate = 3-dehydroshikimate + H2O</text>
        <dbReference type="Rhea" id="RHEA:21096"/>
        <dbReference type="ChEBI" id="CHEBI:15377"/>
        <dbReference type="ChEBI" id="CHEBI:16630"/>
        <dbReference type="ChEBI" id="CHEBI:32364"/>
        <dbReference type="EC" id="4.2.1.10"/>
    </reaction>
</comment>
<dbReference type="CDD" id="cd00502">
    <property type="entry name" value="DHQase_I"/>
    <property type="match status" value="1"/>
</dbReference>
<comment type="caution">
    <text evidence="6">The sequence shown here is derived from an EMBL/GenBank/DDBJ whole genome shotgun (WGS) entry which is preliminary data.</text>
</comment>
<keyword evidence="4 5" id="KW-0704">Schiff base</keyword>
<keyword evidence="5" id="KW-0028">Amino-acid biosynthesis</keyword>
<dbReference type="EMBL" id="QXRZ01000006">
    <property type="protein sequence ID" value="RIL42172.1"/>
    <property type="molecule type" value="Genomic_DNA"/>
</dbReference>
<feature type="active site" description="Proton donor/acceptor" evidence="5">
    <location>
        <position position="133"/>
    </location>
</feature>
<dbReference type="SUPFAM" id="SSF51569">
    <property type="entry name" value="Aldolase"/>
    <property type="match status" value="1"/>
</dbReference>
<dbReference type="GO" id="GO:0003855">
    <property type="term" value="F:3-dehydroquinate dehydratase activity"/>
    <property type="evidence" value="ECO:0007669"/>
    <property type="project" value="UniProtKB-UniRule"/>
</dbReference>
<keyword evidence="2 5" id="KW-0057">Aromatic amino acid biosynthesis</keyword>
<dbReference type="GeneID" id="93845781"/>
<comment type="subunit">
    <text evidence="5">Homodimer.</text>
</comment>
<dbReference type="PANTHER" id="PTHR43699:SF1">
    <property type="entry name" value="3-DEHYDROQUINATE DEHYDRATASE"/>
    <property type="match status" value="1"/>
</dbReference>
<dbReference type="Proteomes" id="UP000283576">
    <property type="component" value="Unassembled WGS sequence"/>
</dbReference>
<dbReference type="EC" id="4.2.1.10" evidence="5"/>
<dbReference type="GO" id="GO:0008652">
    <property type="term" value="P:amino acid biosynthetic process"/>
    <property type="evidence" value="ECO:0007669"/>
    <property type="project" value="UniProtKB-KW"/>
</dbReference>
<dbReference type="GO" id="GO:0046279">
    <property type="term" value="P:3,4-dihydroxybenzoate biosynthetic process"/>
    <property type="evidence" value="ECO:0007669"/>
    <property type="project" value="UniProtKB-ARBA"/>
</dbReference>
<dbReference type="HAMAP" id="MF_00214">
    <property type="entry name" value="AroD"/>
    <property type="match status" value="1"/>
</dbReference>
<dbReference type="Gene3D" id="3.20.20.70">
    <property type="entry name" value="Aldolase class I"/>
    <property type="match status" value="1"/>
</dbReference>
<comment type="caution">
    <text evidence="5">Lacks conserved residue(s) required for the propagation of feature annotation.</text>
</comment>